<keyword evidence="2" id="KW-1185">Reference proteome</keyword>
<evidence type="ECO:0000313" key="2">
    <source>
        <dbReference type="Proteomes" id="UP001153678"/>
    </source>
</evidence>
<evidence type="ECO:0000313" key="1">
    <source>
        <dbReference type="EMBL" id="CAI2180686.1"/>
    </source>
</evidence>
<dbReference type="CDD" id="cd00303">
    <property type="entry name" value="retropepsin_like"/>
    <property type="match status" value="1"/>
</dbReference>
<comment type="caution">
    <text evidence="1">The sequence shown here is derived from an EMBL/GenBank/DDBJ whole genome shotgun (WGS) entry which is preliminary data.</text>
</comment>
<feature type="non-terminal residue" evidence="1">
    <location>
        <position position="1"/>
    </location>
</feature>
<protein>
    <submittedName>
        <fullName evidence="1">3748_t:CDS:1</fullName>
    </submittedName>
</protein>
<dbReference type="Proteomes" id="UP001153678">
    <property type="component" value="Unassembled WGS sequence"/>
</dbReference>
<proteinExistence type="predicted"/>
<dbReference type="Gene3D" id="2.40.70.10">
    <property type="entry name" value="Acid Proteases"/>
    <property type="match status" value="1"/>
</dbReference>
<sequence length="198" mass="22366">MVDPYTLQRFFDQHANITNCQLIAMNPKFGQAVMKAIRKLAKKPKEQIIVNEKPDEPENMESNLSKNDTMKRATALYCDAYIDGVKIPLIIDSGSAGCIISLKLLKDLEMVITQASKTIMVNVNGEKRRPLGAVTKIPLKINNHIIPFDASNLQDKNKLEELWKGPYIIHNVLGNGIYKIRIIDDKVLKIPVNSERLK</sequence>
<dbReference type="OrthoDB" id="2442646at2759"/>
<organism evidence="1 2">
    <name type="scientific">Funneliformis geosporum</name>
    <dbReference type="NCBI Taxonomy" id="1117311"/>
    <lineage>
        <taxon>Eukaryota</taxon>
        <taxon>Fungi</taxon>
        <taxon>Fungi incertae sedis</taxon>
        <taxon>Mucoromycota</taxon>
        <taxon>Glomeromycotina</taxon>
        <taxon>Glomeromycetes</taxon>
        <taxon>Glomerales</taxon>
        <taxon>Glomeraceae</taxon>
        <taxon>Funneliformis</taxon>
    </lineage>
</organism>
<dbReference type="SUPFAM" id="SSF50630">
    <property type="entry name" value="Acid proteases"/>
    <property type="match status" value="1"/>
</dbReference>
<accession>A0A9W4ST60</accession>
<reference evidence="1" key="1">
    <citation type="submission" date="2022-08" db="EMBL/GenBank/DDBJ databases">
        <authorList>
            <person name="Kallberg Y."/>
            <person name="Tangrot J."/>
            <person name="Rosling A."/>
        </authorList>
    </citation>
    <scope>NUCLEOTIDE SEQUENCE</scope>
    <source>
        <strain evidence="1">Wild A</strain>
    </source>
</reference>
<gene>
    <name evidence="1" type="ORF">FWILDA_LOCUS9705</name>
</gene>
<dbReference type="EMBL" id="CAMKVN010002345">
    <property type="protein sequence ID" value="CAI2180686.1"/>
    <property type="molecule type" value="Genomic_DNA"/>
</dbReference>
<dbReference type="InterPro" id="IPR021109">
    <property type="entry name" value="Peptidase_aspartic_dom_sf"/>
</dbReference>
<dbReference type="AlphaFoldDB" id="A0A9W4ST60"/>
<name>A0A9W4ST60_9GLOM</name>